<evidence type="ECO:0000313" key="2">
    <source>
        <dbReference type="Proteomes" id="UP000673691"/>
    </source>
</evidence>
<evidence type="ECO:0000313" key="1">
    <source>
        <dbReference type="EMBL" id="KAG5462788.1"/>
    </source>
</evidence>
<organism evidence="1 2">
    <name type="scientific">Olpidium bornovanus</name>
    <dbReference type="NCBI Taxonomy" id="278681"/>
    <lineage>
        <taxon>Eukaryota</taxon>
        <taxon>Fungi</taxon>
        <taxon>Fungi incertae sedis</taxon>
        <taxon>Olpidiomycota</taxon>
        <taxon>Olpidiomycotina</taxon>
        <taxon>Olpidiomycetes</taxon>
        <taxon>Olpidiales</taxon>
        <taxon>Olpidiaceae</taxon>
        <taxon>Olpidium</taxon>
    </lineage>
</organism>
<protein>
    <submittedName>
        <fullName evidence="1">Uncharacterized protein</fullName>
    </submittedName>
</protein>
<accession>A0A8H8DLK9</accession>
<dbReference type="AlphaFoldDB" id="A0A8H8DLK9"/>
<keyword evidence="2" id="KW-1185">Reference proteome</keyword>
<proteinExistence type="predicted"/>
<dbReference type="OrthoDB" id="427795at2759"/>
<dbReference type="EMBL" id="JAEFCI010001610">
    <property type="protein sequence ID" value="KAG5462788.1"/>
    <property type="molecule type" value="Genomic_DNA"/>
</dbReference>
<name>A0A8H8DLK9_9FUNG</name>
<dbReference type="Gene3D" id="2.130.10.10">
    <property type="entry name" value="YVTN repeat-like/Quinoprotein amine dehydrogenase"/>
    <property type="match status" value="1"/>
</dbReference>
<gene>
    <name evidence="1" type="ORF">BJ554DRAFT_3535</name>
</gene>
<comment type="caution">
    <text evidence="1">The sequence shown here is derived from an EMBL/GenBank/DDBJ whole genome shotgun (WGS) entry which is preliminary data.</text>
</comment>
<sequence length="54" mass="5674">MEGVPGTVTLLNNAHVAEQPVAAFDWSADKLGLCVFASFDQTVRVGVVTKLAAQ</sequence>
<reference evidence="1 2" key="1">
    <citation type="journal article" name="Sci. Rep.">
        <title>Genome-scale phylogenetic analyses confirm Olpidium as the closest living zoosporic fungus to the non-flagellated, terrestrial fungi.</title>
        <authorList>
            <person name="Chang Y."/>
            <person name="Rochon D."/>
            <person name="Sekimoto S."/>
            <person name="Wang Y."/>
            <person name="Chovatia M."/>
            <person name="Sandor L."/>
            <person name="Salamov A."/>
            <person name="Grigoriev I.V."/>
            <person name="Stajich J.E."/>
            <person name="Spatafora J.W."/>
        </authorList>
    </citation>
    <scope>NUCLEOTIDE SEQUENCE [LARGE SCALE GENOMIC DNA]</scope>
    <source>
        <strain evidence="1">S191</strain>
    </source>
</reference>
<dbReference type="Proteomes" id="UP000673691">
    <property type="component" value="Unassembled WGS sequence"/>
</dbReference>
<dbReference type="InterPro" id="IPR015943">
    <property type="entry name" value="WD40/YVTN_repeat-like_dom_sf"/>
</dbReference>